<keyword evidence="2" id="KW-1185">Reference proteome</keyword>
<gene>
    <name evidence="1" type="ORF">BAU18_001614</name>
</gene>
<name>A0ABV0F4G2_9ENTE</name>
<dbReference type="EMBL" id="MAEI02000001">
    <property type="protein sequence ID" value="MEO1782021.1"/>
    <property type="molecule type" value="Genomic_DNA"/>
</dbReference>
<dbReference type="Proteomes" id="UP001429357">
    <property type="component" value="Unassembled WGS sequence"/>
</dbReference>
<sequence length="116" mass="13604">MEEIHIRNVDTEDKRRIMDAVQRFNYPSINQFLLSQISSISVNGSANIYNNFLVEDLVDVKRNQSKIIEKLNDIELHEIKLINLISETETLVTNWIRYLEITEVADLGKEKLNEEK</sequence>
<evidence type="ECO:0000313" key="2">
    <source>
        <dbReference type="Proteomes" id="UP001429357"/>
    </source>
</evidence>
<proteinExistence type="predicted"/>
<evidence type="ECO:0000313" key="1">
    <source>
        <dbReference type="EMBL" id="MEO1782021.1"/>
    </source>
</evidence>
<organism evidence="1 2">
    <name type="scientific">Enterococcus diestrammenae</name>
    <dbReference type="NCBI Taxonomy" id="1155073"/>
    <lineage>
        <taxon>Bacteria</taxon>
        <taxon>Bacillati</taxon>
        <taxon>Bacillota</taxon>
        <taxon>Bacilli</taxon>
        <taxon>Lactobacillales</taxon>
        <taxon>Enterococcaceae</taxon>
        <taxon>Enterococcus</taxon>
    </lineage>
</organism>
<comment type="caution">
    <text evidence="1">The sequence shown here is derived from an EMBL/GenBank/DDBJ whole genome shotgun (WGS) entry which is preliminary data.</text>
</comment>
<reference evidence="2" key="1">
    <citation type="submission" date="2016-06" db="EMBL/GenBank/DDBJ databases">
        <title>Four novel species of enterococci isolated from chicken manure.</title>
        <authorList>
            <person name="Van Tyne D."/>
        </authorList>
    </citation>
    <scope>NUCLEOTIDE SEQUENCE [LARGE SCALE GENOMIC DNA]</scope>
    <source>
        <strain evidence="2">JM9A</strain>
    </source>
</reference>
<dbReference type="RefSeq" id="WP_161868622.1">
    <property type="nucleotide sequence ID" value="NZ_MAEI02000001.1"/>
</dbReference>
<reference evidence="1 2" key="2">
    <citation type="submission" date="2024-02" db="EMBL/GenBank/DDBJ databases">
        <title>The Genome Sequence of Enterococcus diestrammenae JM9A.</title>
        <authorList>
            <person name="Earl A."/>
            <person name="Manson A."/>
            <person name="Gilmore M."/>
            <person name="Sanders J."/>
            <person name="Shea T."/>
            <person name="Howe W."/>
            <person name="Livny J."/>
            <person name="Cuomo C."/>
            <person name="Neafsey D."/>
            <person name="Birren B."/>
        </authorList>
    </citation>
    <scope>NUCLEOTIDE SEQUENCE [LARGE SCALE GENOMIC DNA]</scope>
    <source>
        <strain evidence="1 2">JM9A</strain>
    </source>
</reference>
<protein>
    <submittedName>
        <fullName evidence="1">Uncharacterized protein</fullName>
    </submittedName>
</protein>
<accession>A0ABV0F4G2</accession>